<dbReference type="InterPro" id="IPR052509">
    <property type="entry name" value="Metal_resp_DNA-bind_regulator"/>
</dbReference>
<dbReference type="Gene3D" id="1.10.10.10">
    <property type="entry name" value="Winged helix-like DNA-binding domain superfamily/Winged helix DNA-binding domain"/>
    <property type="match status" value="1"/>
</dbReference>
<dbReference type="PANTHER" id="PTHR33169:SF27">
    <property type="entry name" value="TRANSCRIPTIONAL REGULATOR PADR FAMILY PROTEIN"/>
    <property type="match status" value="1"/>
</dbReference>
<evidence type="ECO:0000313" key="3">
    <source>
        <dbReference type="Proteomes" id="UP001529338"/>
    </source>
</evidence>
<dbReference type="PANTHER" id="PTHR33169">
    <property type="entry name" value="PADR-FAMILY TRANSCRIPTIONAL REGULATOR"/>
    <property type="match status" value="1"/>
</dbReference>
<accession>A0ABT7SFY9</accession>
<proteinExistence type="predicted"/>
<organism evidence="2 3">
    <name type="scientific">Cellulomonas alba</name>
    <dbReference type="NCBI Taxonomy" id="3053467"/>
    <lineage>
        <taxon>Bacteria</taxon>
        <taxon>Bacillati</taxon>
        <taxon>Actinomycetota</taxon>
        <taxon>Actinomycetes</taxon>
        <taxon>Micrococcales</taxon>
        <taxon>Cellulomonadaceae</taxon>
        <taxon>Cellulomonas</taxon>
    </lineage>
</organism>
<feature type="domain" description="Transcription regulator PadR N-terminal" evidence="1">
    <location>
        <begin position="13"/>
        <end position="87"/>
    </location>
</feature>
<sequence>MARSRSNPLALAVLALLWERPMHPYEMSMTLRERGKDESVRLNFGSLYSVVDSLEKHGLVAAASTEREGNRPQRTVYRITDEGSREVVDWLSDLLRTPTKEFPQFEAALSFLPLLPPDDAVRLLRLRVVALERRQAALRGSLDEAVATGLPPLFTVESEFEGALLRAELDFVTDLVTRLGDGTYPGVDLWRRFHADAGPDGRIDQTAVEEAVTAYIQSVRSGP</sequence>
<dbReference type="InterPro" id="IPR036390">
    <property type="entry name" value="WH_DNA-bd_sf"/>
</dbReference>
<dbReference type="Pfam" id="PF03551">
    <property type="entry name" value="PadR"/>
    <property type="match status" value="1"/>
</dbReference>
<dbReference type="EMBL" id="JAUCGQ010000001">
    <property type="protein sequence ID" value="MDM7855090.1"/>
    <property type="molecule type" value="Genomic_DNA"/>
</dbReference>
<dbReference type="InterPro" id="IPR005149">
    <property type="entry name" value="Tscrpt_reg_PadR_N"/>
</dbReference>
<dbReference type="Proteomes" id="UP001529338">
    <property type="component" value="Unassembled WGS sequence"/>
</dbReference>
<reference evidence="2 3" key="1">
    <citation type="submission" date="2023-06" db="EMBL/GenBank/DDBJ databases">
        <title>Cellulomonas sp. MW4 Whole genome sequence.</title>
        <authorList>
            <person name="Park S."/>
        </authorList>
    </citation>
    <scope>NUCLEOTIDE SEQUENCE [LARGE SCALE GENOMIC DNA]</scope>
    <source>
        <strain evidence="2 3">MW4</strain>
    </source>
</reference>
<dbReference type="InterPro" id="IPR036388">
    <property type="entry name" value="WH-like_DNA-bd_sf"/>
</dbReference>
<evidence type="ECO:0000259" key="1">
    <source>
        <dbReference type="Pfam" id="PF03551"/>
    </source>
</evidence>
<gene>
    <name evidence="2" type="ORF">QRT04_09120</name>
</gene>
<comment type="caution">
    <text evidence="2">The sequence shown here is derived from an EMBL/GenBank/DDBJ whole genome shotgun (WGS) entry which is preliminary data.</text>
</comment>
<protein>
    <submittedName>
        <fullName evidence="2">PadR family transcriptional regulator</fullName>
    </submittedName>
</protein>
<evidence type="ECO:0000313" key="2">
    <source>
        <dbReference type="EMBL" id="MDM7855090.1"/>
    </source>
</evidence>
<dbReference type="RefSeq" id="WP_289454899.1">
    <property type="nucleotide sequence ID" value="NZ_JAUCGQ010000001.1"/>
</dbReference>
<name>A0ABT7SFY9_9CELL</name>
<dbReference type="SUPFAM" id="SSF46785">
    <property type="entry name" value="Winged helix' DNA-binding domain"/>
    <property type="match status" value="1"/>
</dbReference>
<keyword evidence="3" id="KW-1185">Reference proteome</keyword>